<sequence>MQEWNTGKEPFTGYSKKQGSFHVFKPLLSSPPQAVHDRAVPREHEGNNSRPRGTTMYRGRPIGANRKASSCDRPSFIGQNLSIRPTPSAEHENYRPRSTVPMADYDPMTADRPDRPSERPSTRSPF</sequence>
<reference evidence="2" key="1">
    <citation type="submission" date="2020-01" db="EMBL/GenBank/DDBJ databases">
        <authorList>
            <person name="Mishra B."/>
        </authorList>
    </citation>
    <scope>NUCLEOTIDE SEQUENCE [LARGE SCALE GENOMIC DNA]</scope>
</reference>
<feature type="compositionally biased region" description="Basic and acidic residues" evidence="1">
    <location>
        <begin position="35"/>
        <end position="47"/>
    </location>
</feature>
<protein>
    <submittedName>
        <fullName evidence="2">Uncharacterized protein</fullName>
    </submittedName>
</protein>
<organism evidence="2 3">
    <name type="scientific">Microthlaspi erraticum</name>
    <dbReference type="NCBI Taxonomy" id="1685480"/>
    <lineage>
        <taxon>Eukaryota</taxon>
        <taxon>Viridiplantae</taxon>
        <taxon>Streptophyta</taxon>
        <taxon>Embryophyta</taxon>
        <taxon>Tracheophyta</taxon>
        <taxon>Spermatophyta</taxon>
        <taxon>Magnoliopsida</taxon>
        <taxon>eudicotyledons</taxon>
        <taxon>Gunneridae</taxon>
        <taxon>Pentapetalae</taxon>
        <taxon>rosids</taxon>
        <taxon>malvids</taxon>
        <taxon>Brassicales</taxon>
        <taxon>Brassicaceae</taxon>
        <taxon>Coluteocarpeae</taxon>
        <taxon>Microthlaspi</taxon>
    </lineage>
</organism>
<feature type="region of interest" description="Disordered" evidence="1">
    <location>
        <begin position="26"/>
        <end position="126"/>
    </location>
</feature>
<dbReference type="EMBL" id="CACVBM020001091">
    <property type="protein sequence ID" value="CAA7030172.1"/>
    <property type="molecule type" value="Genomic_DNA"/>
</dbReference>
<proteinExistence type="predicted"/>
<feature type="compositionally biased region" description="Basic and acidic residues" evidence="1">
    <location>
        <begin position="109"/>
        <end position="126"/>
    </location>
</feature>
<gene>
    <name evidence="2" type="ORF">MERR_LOCUS17407</name>
</gene>
<dbReference type="AlphaFoldDB" id="A0A6D2IYZ8"/>
<evidence type="ECO:0000313" key="3">
    <source>
        <dbReference type="Proteomes" id="UP000467841"/>
    </source>
</evidence>
<evidence type="ECO:0000313" key="2">
    <source>
        <dbReference type="EMBL" id="CAA7030172.1"/>
    </source>
</evidence>
<keyword evidence="3" id="KW-1185">Reference proteome</keyword>
<accession>A0A6D2IYZ8</accession>
<evidence type="ECO:0000256" key="1">
    <source>
        <dbReference type="SAM" id="MobiDB-lite"/>
    </source>
</evidence>
<dbReference type="Proteomes" id="UP000467841">
    <property type="component" value="Unassembled WGS sequence"/>
</dbReference>
<name>A0A6D2IYZ8_9BRAS</name>
<comment type="caution">
    <text evidence="2">The sequence shown here is derived from an EMBL/GenBank/DDBJ whole genome shotgun (WGS) entry which is preliminary data.</text>
</comment>